<proteinExistence type="predicted"/>
<organism evidence="1 2">
    <name type="scientific">Halalkalibacter kiskunsagensis</name>
    <dbReference type="NCBI Taxonomy" id="1548599"/>
    <lineage>
        <taxon>Bacteria</taxon>
        <taxon>Bacillati</taxon>
        <taxon>Bacillota</taxon>
        <taxon>Bacilli</taxon>
        <taxon>Bacillales</taxon>
        <taxon>Bacillaceae</taxon>
        <taxon>Halalkalibacter</taxon>
    </lineage>
</organism>
<dbReference type="InterPro" id="IPR036249">
    <property type="entry name" value="Thioredoxin-like_sf"/>
</dbReference>
<accession>A0ABV6K8H2</accession>
<dbReference type="InterPro" id="IPR038218">
    <property type="entry name" value="YuzD-like_sp"/>
</dbReference>
<dbReference type="InterPro" id="IPR009190">
    <property type="entry name" value="DUF1462"/>
</dbReference>
<dbReference type="Proteomes" id="UP001589838">
    <property type="component" value="Unassembled WGS sequence"/>
</dbReference>
<dbReference type="Gene3D" id="3.40.30.30">
    <property type="entry name" value="Hypothetical protein sa0798"/>
    <property type="match status" value="1"/>
</dbReference>
<comment type="caution">
    <text evidence="1">The sequence shown here is derived from an EMBL/GenBank/DDBJ whole genome shotgun (WGS) entry which is preliminary data.</text>
</comment>
<evidence type="ECO:0000313" key="1">
    <source>
        <dbReference type="EMBL" id="MFC0469617.1"/>
    </source>
</evidence>
<evidence type="ECO:0000313" key="2">
    <source>
        <dbReference type="Proteomes" id="UP001589838"/>
    </source>
</evidence>
<dbReference type="SUPFAM" id="SSF52833">
    <property type="entry name" value="Thioredoxin-like"/>
    <property type="match status" value="1"/>
</dbReference>
<sequence>MNMTVYGAEEKCASCIHLPSARETMEWLEAAITRKYPEIEFSFTYVDIDEPGTKEDHIYYANAIKDDEYFYPLVVAEGDVIAEGNPRLKEIYERIEQWKSNREEQL</sequence>
<name>A0ABV6K8H2_9BACI</name>
<keyword evidence="2" id="KW-1185">Reference proteome</keyword>
<dbReference type="EMBL" id="JBHLUX010000008">
    <property type="protein sequence ID" value="MFC0469617.1"/>
    <property type="molecule type" value="Genomic_DNA"/>
</dbReference>
<reference evidence="1 2" key="1">
    <citation type="submission" date="2024-09" db="EMBL/GenBank/DDBJ databases">
        <authorList>
            <person name="Sun Q."/>
            <person name="Mori K."/>
        </authorList>
    </citation>
    <scope>NUCLEOTIDE SEQUENCE [LARGE SCALE GENOMIC DNA]</scope>
    <source>
        <strain evidence="1 2">NCAIM B.02610</strain>
    </source>
</reference>
<dbReference type="Pfam" id="PF07315">
    <property type="entry name" value="DUF1462"/>
    <property type="match status" value="1"/>
</dbReference>
<dbReference type="RefSeq" id="WP_335962294.1">
    <property type="nucleotide sequence ID" value="NZ_JAXBLX010000026.1"/>
</dbReference>
<dbReference type="PIRSF" id="PIRSF010603">
    <property type="entry name" value="UCP010603"/>
    <property type="match status" value="1"/>
</dbReference>
<protein>
    <submittedName>
        <fullName evidence="1">YuzD family protein</fullName>
    </submittedName>
</protein>
<gene>
    <name evidence="1" type="ORF">ACFFHM_03505</name>
</gene>